<evidence type="ECO:0000256" key="3">
    <source>
        <dbReference type="SAM" id="Phobius"/>
    </source>
</evidence>
<dbReference type="Gene3D" id="2.60.40.150">
    <property type="entry name" value="C2 domain"/>
    <property type="match status" value="2"/>
</dbReference>
<comment type="similarity">
    <text evidence="1">Belongs to the synaptotagmin family.</text>
</comment>
<evidence type="ECO:0000313" key="5">
    <source>
        <dbReference type="EMBL" id="KAK6297728.1"/>
    </source>
</evidence>
<dbReference type="SUPFAM" id="SSF49562">
    <property type="entry name" value="C2 domain (Calcium/lipid-binding domain, CaLB)"/>
    <property type="match status" value="2"/>
</dbReference>
<keyword evidence="6" id="KW-1185">Reference proteome</keyword>
<feature type="region of interest" description="Disordered" evidence="2">
    <location>
        <begin position="60"/>
        <end position="88"/>
    </location>
</feature>
<evidence type="ECO:0000256" key="1">
    <source>
        <dbReference type="ARBA" id="ARBA00006996"/>
    </source>
</evidence>
<reference evidence="5 6" key="1">
    <citation type="submission" date="2021-04" db="EMBL/GenBank/DDBJ databases">
        <authorList>
            <person name="De Guttry C."/>
            <person name="Zahm M."/>
            <person name="Klopp C."/>
            <person name="Cabau C."/>
            <person name="Louis A."/>
            <person name="Berthelot C."/>
            <person name="Parey E."/>
            <person name="Roest Crollius H."/>
            <person name="Montfort J."/>
            <person name="Robinson-Rechavi M."/>
            <person name="Bucao C."/>
            <person name="Bouchez O."/>
            <person name="Gislard M."/>
            <person name="Lluch J."/>
            <person name="Milhes M."/>
            <person name="Lampietro C."/>
            <person name="Lopez Roques C."/>
            <person name="Donnadieu C."/>
            <person name="Braasch I."/>
            <person name="Desvignes T."/>
            <person name="Postlethwait J."/>
            <person name="Bobe J."/>
            <person name="Wedekind C."/>
            <person name="Guiguen Y."/>
        </authorList>
    </citation>
    <scope>NUCLEOTIDE SEQUENCE [LARGE SCALE GENOMIC DNA]</scope>
    <source>
        <strain evidence="5">Cs_M1</strain>
        <tissue evidence="5">Blood</tissue>
    </source>
</reference>
<dbReference type="InterPro" id="IPR043541">
    <property type="entry name" value="SYT14/14L/16"/>
</dbReference>
<feature type="compositionally biased region" description="Basic and acidic residues" evidence="2">
    <location>
        <begin position="241"/>
        <end position="289"/>
    </location>
</feature>
<sequence length="869" mass="96071">MAIDGGGGRSCGVHELICARRVSPELLGVLSSIAAFVAVMVLFFLYLSNKLSVESASDLPRLDDYRPDQQESTRQCGEGQQLQPSASPPNMAFFKSFGQNLPSVNISSILDSVSSKVDDLASAVSDATYSVSDQLTELSDQVIKKVQTEEEAAAEPAEGGQENKDGKAQEGIADSFRSKIKRQASEACSSLADYSSNLSQSNDSKNNQSSDVTAEDYVPAQLEWVWKDGGWRVVKPGESSAEGKEQEEKMKEEEKTKKEEKEKRKAEKDKKKEERLKQEEKKKNSHQETIEEEPEDKETSSLPKENHTTSQNKEEQKEDKSNGVHQRDDHSDPPQSLCTEEESRASKKKNKGKAEEEEENKMSPEGDGETEPAMSPSSEKKKKKSDKKKEKGKKQSKKENKGDKDQSCSERGSEEDTQEDRPGGHSEPSAQHRASVWDNRPKHTSDHSSEASTGQANSIQRMGQGSPLNELQPPPYQDEDSPVRVSRSRSGAGGLGESSPDGNVTQRSSEASVDQDTESYLNKGYDEDVPSDSTAVLGPEDGSPSHLHVGYEPEPLAKYGTLDVAFEYDSGEQRLAVTVTAATDIPALKQTGNIAWQVHLVLLPTKKQRAKTGVQRGPCPMFTETFRFTRVEEEALADHAVRFRLYSVRRMKKEKVLGEKVFYLTKLNLQGKMALPVTLEPGTALTGCGSLLSVSRSVAALSYRSTWDSTPEILLGLIYNSTTGRLSAEVIQGRQFKNTASDKPPSGLFCCIKQLIGGQLYIMRDTYVKLNMLDSKGKEMSKCKTSVCRGQPNPTYKETFVFQVALFQLSEVSLVVSVYSRRSSMKARERVGWLSLGLNSTGEEQQAHWSQMKEAEGQQVCHWHTLLES</sequence>
<feature type="compositionally biased region" description="Polar residues" evidence="2">
    <location>
        <begin position="500"/>
        <end position="520"/>
    </location>
</feature>
<evidence type="ECO:0000313" key="6">
    <source>
        <dbReference type="Proteomes" id="UP001356427"/>
    </source>
</evidence>
<dbReference type="SMART" id="SM00239">
    <property type="entry name" value="C2"/>
    <property type="match status" value="2"/>
</dbReference>
<comment type="caution">
    <text evidence="5">The sequence shown here is derived from an EMBL/GenBank/DDBJ whole genome shotgun (WGS) entry which is preliminary data.</text>
</comment>
<proteinExistence type="inferred from homology"/>
<evidence type="ECO:0000256" key="2">
    <source>
        <dbReference type="SAM" id="MobiDB-lite"/>
    </source>
</evidence>
<feature type="region of interest" description="Disordered" evidence="2">
    <location>
        <begin position="149"/>
        <end position="168"/>
    </location>
</feature>
<feature type="compositionally biased region" description="Polar residues" evidence="2">
    <location>
        <begin position="72"/>
        <end position="85"/>
    </location>
</feature>
<keyword evidence="3" id="KW-0812">Transmembrane</keyword>
<dbReference type="GO" id="GO:0005543">
    <property type="term" value="F:phospholipid binding"/>
    <property type="evidence" value="ECO:0007669"/>
    <property type="project" value="TreeGrafter"/>
</dbReference>
<keyword evidence="3" id="KW-0472">Membrane</keyword>
<evidence type="ECO:0000259" key="4">
    <source>
        <dbReference type="PROSITE" id="PS50004"/>
    </source>
</evidence>
<feature type="compositionally biased region" description="Basic and acidic residues" evidence="2">
    <location>
        <begin position="304"/>
        <end position="332"/>
    </location>
</feature>
<feature type="compositionally biased region" description="Basic residues" evidence="2">
    <location>
        <begin position="380"/>
        <end position="396"/>
    </location>
</feature>
<accession>A0AAN8KTG8</accession>
<dbReference type="Pfam" id="PF00168">
    <property type="entry name" value="C2"/>
    <property type="match status" value="2"/>
</dbReference>
<dbReference type="PANTHER" id="PTHR46129">
    <property type="entry name" value="SYNAPTOTAGMIN 14, ISOFORM D"/>
    <property type="match status" value="1"/>
</dbReference>
<name>A0AAN8KTG8_9TELE</name>
<dbReference type="AlphaFoldDB" id="A0AAN8KTG8"/>
<feature type="compositionally biased region" description="Polar residues" evidence="2">
    <location>
        <begin position="450"/>
        <end position="469"/>
    </location>
</feature>
<dbReference type="CDD" id="cd08389">
    <property type="entry name" value="C2A_Synaptotagmin-14_16"/>
    <property type="match status" value="1"/>
</dbReference>
<dbReference type="InterPro" id="IPR035892">
    <property type="entry name" value="C2_domain_sf"/>
</dbReference>
<gene>
    <name evidence="5" type="ORF">J4Q44_G00323110</name>
</gene>
<keyword evidence="3" id="KW-1133">Transmembrane helix</keyword>
<dbReference type="Proteomes" id="UP001356427">
    <property type="component" value="Unassembled WGS sequence"/>
</dbReference>
<dbReference type="CDD" id="cd08408">
    <property type="entry name" value="C2B_Synaptotagmin-14_16"/>
    <property type="match status" value="1"/>
</dbReference>
<dbReference type="PANTHER" id="PTHR46129:SF1">
    <property type="entry name" value="SYNAPTOTAGMIN XIVB ISOFORM X1"/>
    <property type="match status" value="1"/>
</dbReference>
<dbReference type="EMBL" id="JAGTTL010000031">
    <property type="protein sequence ID" value="KAK6297728.1"/>
    <property type="molecule type" value="Genomic_DNA"/>
</dbReference>
<feature type="compositionally biased region" description="Basic and acidic residues" evidence="2">
    <location>
        <begin position="397"/>
        <end position="424"/>
    </location>
</feature>
<feature type="domain" description="C2" evidence="4">
    <location>
        <begin position="558"/>
        <end position="677"/>
    </location>
</feature>
<feature type="domain" description="C2" evidence="4">
    <location>
        <begin position="709"/>
        <end position="864"/>
    </location>
</feature>
<feature type="compositionally biased region" description="Basic and acidic residues" evidence="2">
    <location>
        <begin position="439"/>
        <end position="449"/>
    </location>
</feature>
<feature type="compositionally biased region" description="Basic and acidic residues" evidence="2">
    <location>
        <begin position="60"/>
        <end position="71"/>
    </location>
</feature>
<feature type="compositionally biased region" description="Low complexity" evidence="2">
    <location>
        <begin position="195"/>
        <end position="211"/>
    </location>
</feature>
<protein>
    <recommendedName>
        <fullName evidence="4">C2 domain-containing protein</fullName>
    </recommendedName>
</protein>
<organism evidence="5 6">
    <name type="scientific">Coregonus suidteri</name>
    <dbReference type="NCBI Taxonomy" id="861788"/>
    <lineage>
        <taxon>Eukaryota</taxon>
        <taxon>Metazoa</taxon>
        <taxon>Chordata</taxon>
        <taxon>Craniata</taxon>
        <taxon>Vertebrata</taxon>
        <taxon>Euteleostomi</taxon>
        <taxon>Actinopterygii</taxon>
        <taxon>Neopterygii</taxon>
        <taxon>Teleostei</taxon>
        <taxon>Protacanthopterygii</taxon>
        <taxon>Salmoniformes</taxon>
        <taxon>Salmonidae</taxon>
        <taxon>Coregoninae</taxon>
        <taxon>Coregonus</taxon>
    </lineage>
</organism>
<dbReference type="InterPro" id="IPR000008">
    <property type="entry name" value="C2_dom"/>
</dbReference>
<feature type="region of interest" description="Disordered" evidence="2">
    <location>
        <begin position="187"/>
        <end position="547"/>
    </location>
</feature>
<feature type="transmembrane region" description="Helical" evidence="3">
    <location>
        <begin position="26"/>
        <end position="47"/>
    </location>
</feature>
<dbReference type="PROSITE" id="PS50004">
    <property type="entry name" value="C2"/>
    <property type="match status" value="2"/>
</dbReference>